<dbReference type="InterPro" id="IPR054505">
    <property type="entry name" value="Myb_DNA-bind_8"/>
</dbReference>
<dbReference type="AlphaFoldDB" id="A0A9W4U5R3"/>
<evidence type="ECO:0000313" key="2">
    <source>
        <dbReference type="EMBL" id="CAI6276230.1"/>
    </source>
</evidence>
<feature type="domain" description="Myb-like DNA-binding" evidence="1">
    <location>
        <begin position="5"/>
        <end position="51"/>
    </location>
</feature>
<dbReference type="OrthoDB" id="3944408at2759"/>
<dbReference type="EMBL" id="CAOQHR010000001">
    <property type="protein sequence ID" value="CAI6276230.1"/>
    <property type="molecule type" value="Genomic_DNA"/>
</dbReference>
<keyword evidence="3" id="KW-1185">Reference proteome</keyword>
<evidence type="ECO:0000259" key="1">
    <source>
        <dbReference type="Pfam" id="PF22980"/>
    </source>
</evidence>
<protein>
    <recommendedName>
        <fullName evidence="1">Myb-like DNA-binding domain-containing protein</fullName>
    </recommendedName>
</protein>
<dbReference type="Proteomes" id="UP001152607">
    <property type="component" value="Unassembled WGS sequence"/>
</dbReference>
<gene>
    <name evidence="2" type="ORF">PDIGIT_LOCUS1926</name>
</gene>
<name>A0A9W4U5R3_9PLEO</name>
<organism evidence="2 3">
    <name type="scientific">Periconia digitata</name>
    <dbReference type="NCBI Taxonomy" id="1303443"/>
    <lineage>
        <taxon>Eukaryota</taxon>
        <taxon>Fungi</taxon>
        <taxon>Dikarya</taxon>
        <taxon>Ascomycota</taxon>
        <taxon>Pezizomycotina</taxon>
        <taxon>Dothideomycetes</taxon>
        <taxon>Pleosporomycetidae</taxon>
        <taxon>Pleosporales</taxon>
        <taxon>Massarineae</taxon>
        <taxon>Periconiaceae</taxon>
        <taxon>Periconia</taxon>
    </lineage>
</organism>
<comment type="caution">
    <text evidence="2">The sequence shown here is derived from an EMBL/GenBank/DDBJ whole genome shotgun (WGS) entry which is preliminary data.</text>
</comment>
<evidence type="ECO:0000313" key="3">
    <source>
        <dbReference type="Proteomes" id="UP001152607"/>
    </source>
</evidence>
<reference evidence="2" key="1">
    <citation type="submission" date="2023-01" db="EMBL/GenBank/DDBJ databases">
        <authorList>
            <person name="Van Ghelder C."/>
            <person name="Rancurel C."/>
        </authorList>
    </citation>
    <scope>NUCLEOTIDE SEQUENCE</scope>
    <source>
        <strain evidence="2">CNCM I-4278</strain>
    </source>
</reference>
<accession>A0A9W4U5R3</accession>
<sequence length="90" mass="10082">MPTTEDNINFLYLIITEDDSPALDMDTIATKLGLNKAAASKRWSRLKGAMNAGENPGPNAYKFLWLALKHSQRSKVTCNETTTHFFAYQS</sequence>
<dbReference type="Pfam" id="PF22980">
    <property type="entry name" value="Myb_DNA-bind_8"/>
    <property type="match status" value="1"/>
</dbReference>
<proteinExistence type="predicted"/>